<evidence type="ECO:0000313" key="6">
    <source>
        <dbReference type="Proteomes" id="UP000242320"/>
    </source>
</evidence>
<evidence type="ECO:0000256" key="2">
    <source>
        <dbReference type="ARBA" id="ARBA00022450"/>
    </source>
</evidence>
<feature type="non-terminal residue" evidence="5">
    <location>
        <position position="396"/>
    </location>
</feature>
<dbReference type="InterPro" id="IPR000873">
    <property type="entry name" value="AMP-dep_synth/lig_dom"/>
</dbReference>
<dbReference type="GO" id="GO:0043041">
    <property type="term" value="P:amino acid activation for nonribosomal peptide biosynthetic process"/>
    <property type="evidence" value="ECO:0007669"/>
    <property type="project" value="TreeGrafter"/>
</dbReference>
<evidence type="ECO:0000313" key="5">
    <source>
        <dbReference type="EMBL" id="OSC18413.1"/>
    </source>
</evidence>
<dbReference type="PROSITE" id="PS00455">
    <property type="entry name" value="AMP_BINDING"/>
    <property type="match status" value="1"/>
</dbReference>
<accession>A0A1X2KGN6</accession>
<feature type="domain" description="AMP-dependent synthetase/ligase" evidence="4">
    <location>
        <begin position="25"/>
        <end position="360"/>
    </location>
</feature>
<dbReference type="Proteomes" id="UP000242320">
    <property type="component" value="Unassembled WGS sequence"/>
</dbReference>
<comment type="cofactor">
    <cofactor evidence="1">
        <name>pantetheine 4'-phosphate</name>
        <dbReference type="ChEBI" id="CHEBI:47942"/>
    </cofactor>
</comment>
<dbReference type="AlphaFoldDB" id="A0A1X2KGN6"/>
<dbReference type="FunFam" id="2.30.38.10:FF:000001">
    <property type="entry name" value="Non-ribosomal peptide synthetase PvdI"/>
    <property type="match status" value="1"/>
</dbReference>
<keyword evidence="6" id="KW-1185">Reference proteome</keyword>
<protein>
    <submittedName>
        <fullName evidence="5">Peptide synthetase</fullName>
    </submittedName>
</protein>
<organism evidence="5 6">
    <name type="scientific">Mycolicibacterium vulneris</name>
    <dbReference type="NCBI Taxonomy" id="547163"/>
    <lineage>
        <taxon>Bacteria</taxon>
        <taxon>Bacillati</taxon>
        <taxon>Actinomycetota</taxon>
        <taxon>Actinomycetes</taxon>
        <taxon>Mycobacteriales</taxon>
        <taxon>Mycobacteriaceae</taxon>
        <taxon>Mycolicibacterium</taxon>
    </lineage>
</organism>
<dbReference type="CDD" id="cd05930">
    <property type="entry name" value="A_NRPS"/>
    <property type="match status" value="1"/>
</dbReference>
<dbReference type="NCBIfam" id="TIGR01733">
    <property type="entry name" value="AA-adenyl-dom"/>
    <property type="match status" value="1"/>
</dbReference>
<dbReference type="GO" id="GO:0005829">
    <property type="term" value="C:cytosol"/>
    <property type="evidence" value="ECO:0007669"/>
    <property type="project" value="TreeGrafter"/>
</dbReference>
<dbReference type="InterPro" id="IPR010071">
    <property type="entry name" value="AA_adenyl_dom"/>
</dbReference>
<evidence type="ECO:0000259" key="4">
    <source>
        <dbReference type="Pfam" id="PF00501"/>
    </source>
</evidence>
<evidence type="ECO:0000256" key="3">
    <source>
        <dbReference type="ARBA" id="ARBA00022553"/>
    </source>
</evidence>
<dbReference type="InterPro" id="IPR020459">
    <property type="entry name" value="AMP-binding"/>
</dbReference>
<dbReference type="FunFam" id="3.40.50.980:FF:000001">
    <property type="entry name" value="Non-ribosomal peptide synthetase"/>
    <property type="match status" value="1"/>
</dbReference>
<evidence type="ECO:0000256" key="1">
    <source>
        <dbReference type="ARBA" id="ARBA00001957"/>
    </source>
</evidence>
<dbReference type="PANTHER" id="PTHR45527">
    <property type="entry name" value="NONRIBOSOMAL PEPTIDE SYNTHETASE"/>
    <property type="match status" value="1"/>
</dbReference>
<name>A0A1X2KGN6_9MYCO</name>
<dbReference type="PRINTS" id="PR00154">
    <property type="entry name" value="AMPBINDING"/>
</dbReference>
<dbReference type="Gene3D" id="3.40.50.980">
    <property type="match status" value="2"/>
</dbReference>
<dbReference type="Gene3D" id="2.30.38.10">
    <property type="entry name" value="Luciferase, Domain 3"/>
    <property type="match status" value="1"/>
</dbReference>
<sequence length="396" mass="41326">MDALGNRAGLAKPAAFTSIPVLFAGQVARVPEAVALTFGGVSMTYRELDAAAQRWAQLLAGHGVGPGQYVALVLSRSAEAIVAILAVLKTGAAYVAIDPAVPQARLRFVLTDAAPAAVLTTTGLRERLTGCAVPVLDINNPAPHTQPQPSTALPTPQPDDIAYLIYTSGTTGTPKGVAITHHNVTQLLASLDAGLPSTGVWTQSHSLAFDVSVWEIFGALLRGGRLVVVPETATTSPEDFHQLLITEQVSVLTHTPSALAMLPEHGLDSLTLATVGEPCPLDVVQRWAPGRIMINAYGPTETTMCVTISAPLTPHTPVVPIGTPVPEAGLFVLDTWLRPVPAGVIGELYIAGTGVAVGYLGRAGLTASRFVACPFGGPGARMYRTGDLVRWRPDGQ</sequence>
<proteinExistence type="predicted"/>
<dbReference type="SUPFAM" id="SSF56801">
    <property type="entry name" value="Acetyl-CoA synthetase-like"/>
    <property type="match status" value="1"/>
</dbReference>
<gene>
    <name evidence="5" type="ORF">B8W69_29445</name>
</gene>
<dbReference type="FunFam" id="3.40.50.12780:FF:000012">
    <property type="entry name" value="Non-ribosomal peptide synthetase"/>
    <property type="match status" value="1"/>
</dbReference>
<comment type="caution">
    <text evidence="5">The sequence shown here is derived from an EMBL/GenBank/DDBJ whole genome shotgun (WGS) entry which is preliminary data.</text>
</comment>
<dbReference type="EMBL" id="NCXM01000087">
    <property type="protein sequence ID" value="OSC18413.1"/>
    <property type="molecule type" value="Genomic_DNA"/>
</dbReference>
<dbReference type="GO" id="GO:0044550">
    <property type="term" value="P:secondary metabolite biosynthetic process"/>
    <property type="evidence" value="ECO:0007669"/>
    <property type="project" value="TreeGrafter"/>
</dbReference>
<keyword evidence="3" id="KW-0597">Phosphoprotein</keyword>
<reference evidence="5 6" key="1">
    <citation type="submission" date="2017-04" db="EMBL/GenBank/DDBJ databases">
        <title>The new phylogeny of genus Mycobacterium.</title>
        <authorList>
            <person name="Tortoli E."/>
            <person name="Trovato A."/>
            <person name="Cirillo D.M."/>
        </authorList>
    </citation>
    <scope>NUCLEOTIDE SEQUENCE [LARGE SCALE GENOMIC DNA]</scope>
    <source>
        <strain evidence="5 6">DSM 45247</strain>
    </source>
</reference>
<dbReference type="Pfam" id="PF00501">
    <property type="entry name" value="AMP-binding"/>
    <property type="match status" value="1"/>
</dbReference>
<dbReference type="InterPro" id="IPR020845">
    <property type="entry name" value="AMP-binding_CS"/>
</dbReference>
<dbReference type="PANTHER" id="PTHR45527:SF1">
    <property type="entry name" value="FATTY ACID SYNTHASE"/>
    <property type="match status" value="1"/>
</dbReference>
<dbReference type="GO" id="GO:0031177">
    <property type="term" value="F:phosphopantetheine binding"/>
    <property type="evidence" value="ECO:0007669"/>
    <property type="project" value="TreeGrafter"/>
</dbReference>
<keyword evidence="2" id="KW-0596">Phosphopantetheine</keyword>